<dbReference type="EMBL" id="JAAQQR010000010">
    <property type="protein sequence ID" value="NID06658.1"/>
    <property type="molecule type" value="Genomic_DNA"/>
</dbReference>
<reference evidence="1 2" key="1">
    <citation type="journal article" date="2011" name="Curr. Microbiol.">
        <title>Luteibacter jiangsuensis sp. nov.: a methamidophos-degrading bacterium isolated from a methamidophos-manufacturing factory.</title>
        <authorList>
            <person name="Wang L."/>
            <person name="Wang G.L."/>
            <person name="Li S.P."/>
            <person name="Jiang J.D."/>
        </authorList>
    </citation>
    <scope>NUCLEOTIDE SEQUENCE [LARGE SCALE GENOMIC DNA]</scope>
    <source>
        <strain evidence="1 2">CGMCC 1.10133</strain>
    </source>
</reference>
<gene>
    <name evidence="1" type="ORF">HBF26_17315</name>
</gene>
<protein>
    <submittedName>
        <fullName evidence="1">Phage tail protein</fullName>
    </submittedName>
</protein>
<name>A0ABX0QCU4_9GAMM</name>
<organism evidence="1 2">
    <name type="scientific">Luteibacter jiangsuensis</name>
    <dbReference type="NCBI Taxonomy" id="637577"/>
    <lineage>
        <taxon>Bacteria</taxon>
        <taxon>Pseudomonadati</taxon>
        <taxon>Pseudomonadota</taxon>
        <taxon>Gammaproteobacteria</taxon>
        <taxon>Lysobacterales</taxon>
        <taxon>Rhodanobacteraceae</taxon>
        <taxon>Luteibacter</taxon>
    </lineage>
</organism>
<dbReference type="Proteomes" id="UP001429601">
    <property type="component" value="Unassembled WGS sequence"/>
</dbReference>
<keyword evidence="2" id="KW-1185">Reference proteome</keyword>
<evidence type="ECO:0000313" key="1">
    <source>
        <dbReference type="EMBL" id="NID06658.1"/>
    </source>
</evidence>
<sequence>MAETFTWIPVGTPSGTSTFRLLKSQFGDGYSQEAADGINNKVQSWPLQFFGSGQEIDAITAFLDSHAGAIGFLWTPPRGQQGLYKVTSYAMNPLGGGRYTLSATFEQKFAP</sequence>
<evidence type="ECO:0000313" key="2">
    <source>
        <dbReference type="Proteomes" id="UP001429601"/>
    </source>
</evidence>
<dbReference type="RefSeq" id="WP_167129250.1">
    <property type="nucleotide sequence ID" value="NZ_JAAQQR010000010.1"/>
</dbReference>
<dbReference type="Pfam" id="PF05939">
    <property type="entry name" value="Phage_min_tail"/>
    <property type="match status" value="1"/>
</dbReference>
<comment type="caution">
    <text evidence="1">The sequence shown here is derived from an EMBL/GenBank/DDBJ whole genome shotgun (WGS) entry which is preliminary data.</text>
</comment>
<proteinExistence type="predicted"/>
<dbReference type="InterPro" id="IPR010265">
    <property type="entry name" value="Phage_lambda_TipM"/>
</dbReference>
<accession>A0ABX0QCU4</accession>